<organism evidence="2 3">
    <name type="scientific">Glycine soja</name>
    <name type="common">Wild soybean</name>
    <dbReference type="NCBI Taxonomy" id="3848"/>
    <lineage>
        <taxon>Eukaryota</taxon>
        <taxon>Viridiplantae</taxon>
        <taxon>Streptophyta</taxon>
        <taxon>Embryophyta</taxon>
        <taxon>Tracheophyta</taxon>
        <taxon>Spermatophyta</taxon>
        <taxon>Magnoliopsida</taxon>
        <taxon>eudicotyledons</taxon>
        <taxon>Gunneridae</taxon>
        <taxon>Pentapetalae</taxon>
        <taxon>rosids</taxon>
        <taxon>fabids</taxon>
        <taxon>Fabales</taxon>
        <taxon>Fabaceae</taxon>
        <taxon>Papilionoideae</taxon>
        <taxon>50 kb inversion clade</taxon>
        <taxon>NPAAA clade</taxon>
        <taxon>indigoferoid/millettioid clade</taxon>
        <taxon>Phaseoleae</taxon>
        <taxon>Glycine</taxon>
        <taxon>Glycine subgen. Soja</taxon>
    </lineage>
</organism>
<name>A0A445L7B7_GLYSO</name>
<protein>
    <submittedName>
        <fullName evidence="2">Uncharacterized protein</fullName>
    </submittedName>
</protein>
<accession>A0A445L7B7</accession>
<gene>
    <name evidence="2" type="ORF">D0Y65_005986</name>
</gene>
<dbReference type="Proteomes" id="UP000289340">
    <property type="component" value="Chromosome 3"/>
</dbReference>
<dbReference type="PANTHER" id="PTHR48196:SF1">
    <property type="entry name" value="DUF630 DOMAIN-CONTAINING PROTEIN"/>
    <property type="match status" value="1"/>
</dbReference>
<feature type="region of interest" description="Disordered" evidence="1">
    <location>
        <begin position="57"/>
        <end position="76"/>
    </location>
</feature>
<feature type="compositionally biased region" description="Basic and acidic residues" evidence="1">
    <location>
        <begin position="60"/>
        <end position="69"/>
    </location>
</feature>
<evidence type="ECO:0000313" key="2">
    <source>
        <dbReference type="EMBL" id="RZC18969.1"/>
    </source>
</evidence>
<sequence length="137" mass="15586">MLQRSLSEPGFPRQVSQPRHVSVTPTITLLNHGKQRRCRVSGLSKVLKKFLRPILGRKSSGGERKHVPDPRNPLSWKTFSRSLSPRSVLCLCVFNLCEAAAEKFSDKGGKRWSKENGFRRLSVSEAEKILKNRVFRS</sequence>
<dbReference type="PANTHER" id="PTHR48196">
    <property type="entry name" value="DUF630 DOMAIN-CONTAINING PROTEIN"/>
    <property type="match status" value="1"/>
</dbReference>
<dbReference type="AlphaFoldDB" id="A0A445L7B7"/>
<comment type="caution">
    <text evidence="2">The sequence shown here is derived from an EMBL/GenBank/DDBJ whole genome shotgun (WGS) entry which is preliminary data.</text>
</comment>
<proteinExistence type="predicted"/>
<reference evidence="2 3" key="1">
    <citation type="submission" date="2018-09" db="EMBL/GenBank/DDBJ databases">
        <title>A high-quality reference genome of wild soybean provides a powerful tool to mine soybean genomes.</title>
        <authorList>
            <person name="Xie M."/>
            <person name="Chung C.Y.L."/>
            <person name="Li M.-W."/>
            <person name="Wong F.-L."/>
            <person name="Chan T.-F."/>
            <person name="Lam H.-M."/>
        </authorList>
    </citation>
    <scope>NUCLEOTIDE SEQUENCE [LARGE SCALE GENOMIC DNA]</scope>
    <source>
        <strain evidence="3">cv. W05</strain>
        <tissue evidence="2">Hypocotyl of etiolated seedlings</tissue>
    </source>
</reference>
<evidence type="ECO:0000256" key="1">
    <source>
        <dbReference type="SAM" id="MobiDB-lite"/>
    </source>
</evidence>
<evidence type="ECO:0000313" key="3">
    <source>
        <dbReference type="Proteomes" id="UP000289340"/>
    </source>
</evidence>
<dbReference type="EMBL" id="QZWG01000003">
    <property type="protein sequence ID" value="RZC18969.1"/>
    <property type="molecule type" value="Genomic_DNA"/>
</dbReference>
<keyword evidence="3" id="KW-1185">Reference proteome</keyword>